<dbReference type="FunFam" id="3.30.70.1400:FF:000001">
    <property type="entry name" value="Aminomethyltransferase"/>
    <property type="match status" value="1"/>
</dbReference>
<gene>
    <name evidence="11" type="ORF">BCR44DRAFT_1498569</name>
</gene>
<dbReference type="GO" id="GO:0005960">
    <property type="term" value="C:glycine cleavage complex"/>
    <property type="evidence" value="ECO:0007669"/>
    <property type="project" value="InterPro"/>
</dbReference>
<dbReference type="InterPro" id="IPR006223">
    <property type="entry name" value="GcvT"/>
</dbReference>
<dbReference type="Proteomes" id="UP000193411">
    <property type="component" value="Unassembled WGS sequence"/>
</dbReference>
<dbReference type="Pfam" id="PF01571">
    <property type="entry name" value="GCV_T"/>
    <property type="match status" value="1"/>
</dbReference>
<comment type="subcellular location">
    <subcellularLocation>
        <location evidence="8">Mitochondrion</location>
    </subcellularLocation>
</comment>
<evidence type="ECO:0000256" key="5">
    <source>
        <dbReference type="ARBA" id="ARBA00031395"/>
    </source>
</evidence>
<evidence type="ECO:0000259" key="9">
    <source>
        <dbReference type="Pfam" id="PF01571"/>
    </source>
</evidence>
<keyword evidence="3 8" id="KW-0032">Aminotransferase</keyword>
<dbReference type="Gene3D" id="3.30.70.1400">
    <property type="entry name" value="Aminomethyltransferase beta-barrel domains"/>
    <property type="match status" value="1"/>
</dbReference>
<evidence type="ECO:0000256" key="3">
    <source>
        <dbReference type="ARBA" id="ARBA00022576"/>
    </source>
</evidence>
<dbReference type="PANTHER" id="PTHR43757:SF2">
    <property type="entry name" value="AMINOMETHYLTRANSFERASE, MITOCHONDRIAL"/>
    <property type="match status" value="1"/>
</dbReference>
<evidence type="ECO:0000256" key="2">
    <source>
        <dbReference type="ARBA" id="ARBA00012616"/>
    </source>
</evidence>
<dbReference type="InterPro" id="IPR006222">
    <property type="entry name" value="GCVT_N"/>
</dbReference>
<dbReference type="InterPro" id="IPR027266">
    <property type="entry name" value="TrmE/GcvT-like"/>
</dbReference>
<reference evidence="11 12" key="1">
    <citation type="submission" date="2016-07" db="EMBL/GenBank/DDBJ databases">
        <title>Pervasive Adenine N6-methylation of Active Genes in Fungi.</title>
        <authorList>
            <consortium name="DOE Joint Genome Institute"/>
            <person name="Mondo S.J."/>
            <person name="Dannebaum R.O."/>
            <person name="Kuo R.C."/>
            <person name="Labutti K."/>
            <person name="Haridas S."/>
            <person name="Kuo A."/>
            <person name="Salamov A."/>
            <person name="Ahrendt S.R."/>
            <person name="Lipzen A."/>
            <person name="Sullivan W."/>
            <person name="Andreopoulos W.B."/>
            <person name="Clum A."/>
            <person name="Lindquist E."/>
            <person name="Daum C."/>
            <person name="Ramamoorthy G.K."/>
            <person name="Gryganskyi A."/>
            <person name="Culley D."/>
            <person name="Magnuson J.K."/>
            <person name="James T.Y."/>
            <person name="O'Malley M.A."/>
            <person name="Stajich J.E."/>
            <person name="Spatafora J.W."/>
            <person name="Visel A."/>
            <person name="Grigoriev I.V."/>
        </authorList>
    </citation>
    <scope>NUCLEOTIDE SEQUENCE [LARGE SCALE GENOMIC DNA]</scope>
    <source>
        <strain evidence="11 12">PL171</strain>
    </source>
</reference>
<comment type="catalytic activity">
    <reaction evidence="6 8">
        <text>N(6)-[(R)-S(8)-aminomethyldihydrolipoyl]-L-lysyl-[protein] + (6S)-5,6,7,8-tetrahydrofolate = N(6)-[(R)-dihydrolipoyl]-L-lysyl-[protein] + (6R)-5,10-methylene-5,6,7,8-tetrahydrofolate + NH4(+)</text>
        <dbReference type="Rhea" id="RHEA:16945"/>
        <dbReference type="Rhea" id="RHEA-COMP:10475"/>
        <dbReference type="Rhea" id="RHEA-COMP:10492"/>
        <dbReference type="ChEBI" id="CHEBI:15636"/>
        <dbReference type="ChEBI" id="CHEBI:28938"/>
        <dbReference type="ChEBI" id="CHEBI:57453"/>
        <dbReference type="ChEBI" id="CHEBI:83100"/>
        <dbReference type="ChEBI" id="CHEBI:83143"/>
        <dbReference type="EC" id="2.1.2.10"/>
    </reaction>
</comment>
<dbReference type="AlphaFoldDB" id="A0A1Y2HUH8"/>
<name>A0A1Y2HUH8_9FUNG</name>
<accession>A0A1Y2HUH8</accession>
<dbReference type="EMBL" id="MCFL01000015">
    <property type="protein sequence ID" value="ORZ36802.1"/>
    <property type="molecule type" value="Genomic_DNA"/>
</dbReference>
<keyword evidence="12" id="KW-1185">Reference proteome</keyword>
<dbReference type="GO" id="GO:0006546">
    <property type="term" value="P:glycine catabolic process"/>
    <property type="evidence" value="ECO:0007669"/>
    <property type="project" value="InterPro"/>
</dbReference>
<dbReference type="SUPFAM" id="SSF101790">
    <property type="entry name" value="Aminomethyltransferase beta-barrel domain"/>
    <property type="match status" value="1"/>
</dbReference>
<organism evidence="11 12">
    <name type="scientific">Catenaria anguillulae PL171</name>
    <dbReference type="NCBI Taxonomy" id="765915"/>
    <lineage>
        <taxon>Eukaryota</taxon>
        <taxon>Fungi</taxon>
        <taxon>Fungi incertae sedis</taxon>
        <taxon>Blastocladiomycota</taxon>
        <taxon>Blastocladiomycetes</taxon>
        <taxon>Blastocladiales</taxon>
        <taxon>Catenariaceae</taxon>
        <taxon>Catenaria</taxon>
    </lineage>
</organism>
<dbReference type="FunFam" id="2.40.30.110:FF:000002">
    <property type="entry name" value="Aminomethyltransferase"/>
    <property type="match status" value="1"/>
</dbReference>
<dbReference type="InterPro" id="IPR029043">
    <property type="entry name" value="GcvT/YgfZ_C"/>
</dbReference>
<keyword evidence="8" id="KW-0496">Mitochondrion</keyword>
<evidence type="ECO:0000256" key="1">
    <source>
        <dbReference type="ARBA" id="ARBA00008609"/>
    </source>
</evidence>
<proteinExistence type="inferred from homology"/>
<dbReference type="PIRSF" id="PIRSF006487">
    <property type="entry name" value="GcvT"/>
    <property type="match status" value="1"/>
</dbReference>
<dbReference type="GO" id="GO:0005739">
    <property type="term" value="C:mitochondrion"/>
    <property type="evidence" value="ECO:0007669"/>
    <property type="project" value="UniProtKB-SubCell"/>
</dbReference>
<dbReference type="PANTHER" id="PTHR43757">
    <property type="entry name" value="AMINOMETHYLTRANSFERASE"/>
    <property type="match status" value="1"/>
</dbReference>
<dbReference type="Gene3D" id="3.30.1360.120">
    <property type="entry name" value="Probable tRNA modification gtpase trme, domain 1"/>
    <property type="match status" value="1"/>
</dbReference>
<comment type="subunit">
    <text evidence="8">The glycine cleavage system is composed of four proteins: P, T, L and H.</text>
</comment>
<dbReference type="EC" id="2.1.2.10" evidence="2 8"/>
<comment type="function">
    <text evidence="8">The glycine cleavage system catalyzes the degradation of glycine.</text>
</comment>
<evidence type="ECO:0000313" key="12">
    <source>
        <dbReference type="Proteomes" id="UP000193411"/>
    </source>
</evidence>
<evidence type="ECO:0000256" key="6">
    <source>
        <dbReference type="ARBA" id="ARBA00047665"/>
    </source>
</evidence>
<dbReference type="STRING" id="765915.A0A1Y2HUH8"/>
<dbReference type="SUPFAM" id="SSF103025">
    <property type="entry name" value="Folate-binding domain"/>
    <property type="match status" value="1"/>
</dbReference>
<sequence length="390" mass="41326">MASAVSETEPAARRTSLYDFHLAHGGKLVPFAGWSMPLSYPSLTHIQSHMHTRTHASLFDVSHMLQTRWTGRHAIEFMERLVVGDIQGLAPSGAATLSLFTTAAGGILDDTVIQRVGENELYVVSNAGCADKDLAHIHAQLAEFTSAGDKDVRVQVMDGHSLVALQGPTAVSVVEELAGTSLAGLKFMHGAGIKLKGIHTHVTRCGYTGEDGVEISVKHGDAPALAELLVKHKEVELAGLGARDSLRLEAGLCLYGHDMDESVSPVEASLLWTIGARKITFAAAPKPTFLGAEHILSQIGGPITKRRVGLIVAGAPAREGAQVVDLATNQVIGKVTSGVPSPVLKKNIAMAYVKGGFHKSGTEVGVVVRGKTQKATVSKMPFVPQNYYRG</sequence>
<dbReference type="Pfam" id="PF08669">
    <property type="entry name" value="GCV_T_C"/>
    <property type="match status" value="1"/>
</dbReference>
<dbReference type="InterPro" id="IPR028896">
    <property type="entry name" value="GcvT/YgfZ/DmdA"/>
</dbReference>
<protein>
    <recommendedName>
        <fullName evidence="2 8">Aminomethyltransferase</fullName>
        <ecNumber evidence="2 8">2.1.2.10</ecNumber>
    </recommendedName>
    <alternativeName>
        <fullName evidence="5 8">Glycine cleavage system T protein</fullName>
    </alternativeName>
</protein>
<feature type="domain" description="Aminomethyltransferase C-terminal" evidence="10">
    <location>
        <begin position="305"/>
        <end position="383"/>
    </location>
</feature>
<dbReference type="OrthoDB" id="10263536at2759"/>
<evidence type="ECO:0000313" key="11">
    <source>
        <dbReference type="EMBL" id="ORZ36802.1"/>
    </source>
</evidence>
<dbReference type="Gene3D" id="4.10.1250.10">
    <property type="entry name" value="Aminomethyltransferase fragment"/>
    <property type="match status" value="1"/>
</dbReference>
<evidence type="ECO:0000259" key="10">
    <source>
        <dbReference type="Pfam" id="PF08669"/>
    </source>
</evidence>
<feature type="domain" description="GCVT N-terminal" evidence="9">
    <location>
        <begin position="17"/>
        <end position="278"/>
    </location>
</feature>
<keyword evidence="4 8" id="KW-0808">Transferase</keyword>
<dbReference type="NCBIfam" id="TIGR00528">
    <property type="entry name" value="gcvT"/>
    <property type="match status" value="1"/>
</dbReference>
<evidence type="ECO:0000256" key="8">
    <source>
        <dbReference type="RuleBase" id="RU003981"/>
    </source>
</evidence>
<keyword evidence="8" id="KW-0809">Transit peptide</keyword>
<dbReference type="GO" id="GO:0008483">
    <property type="term" value="F:transaminase activity"/>
    <property type="evidence" value="ECO:0007669"/>
    <property type="project" value="UniProtKB-KW"/>
</dbReference>
<feature type="binding site" evidence="7">
    <location>
        <position position="214"/>
    </location>
    <ligand>
        <name>substrate</name>
    </ligand>
</feature>
<comment type="similarity">
    <text evidence="1 8">Belongs to the GcvT family.</text>
</comment>
<dbReference type="Gene3D" id="2.40.30.110">
    <property type="entry name" value="Aminomethyltransferase beta-barrel domains"/>
    <property type="match status" value="1"/>
</dbReference>
<dbReference type="GO" id="GO:0004047">
    <property type="term" value="F:aminomethyltransferase activity"/>
    <property type="evidence" value="ECO:0007669"/>
    <property type="project" value="UniProtKB-EC"/>
</dbReference>
<dbReference type="InterPro" id="IPR013977">
    <property type="entry name" value="GcvT_C"/>
</dbReference>
<dbReference type="NCBIfam" id="NF001567">
    <property type="entry name" value="PRK00389.1"/>
    <property type="match status" value="1"/>
</dbReference>
<comment type="caution">
    <text evidence="11">The sequence shown here is derived from an EMBL/GenBank/DDBJ whole genome shotgun (WGS) entry which is preliminary data.</text>
</comment>
<evidence type="ECO:0000256" key="4">
    <source>
        <dbReference type="ARBA" id="ARBA00022679"/>
    </source>
</evidence>
<evidence type="ECO:0000256" key="7">
    <source>
        <dbReference type="PIRSR" id="PIRSR006487-1"/>
    </source>
</evidence>